<reference evidence="2 3" key="1">
    <citation type="submission" date="2015-09" db="EMBL/GenBank/DDBJ databases">
        <title>Aphanizomenon flos-aquae WA102.</title>
        <authorList>
            <person name="Driscoll C."/>
        </authorList>
    </citation>
    <scope>NUCLEOTIDE SEQUENCE [LARGE SCALE GENOMIC DNA]</scope>
    <source>
        <strain evidence="2">WA102</strain>
    </source>
</reference>
<dbReference type="InterPro" id="IPR036465">
    <property type="entry name" value="vWFA_dom_sf"/>
</dbReference>
<dbReference type="AlphaFoldDB" id="A0A1B7WCP1"/>
<name>A0A1B7WCP1_APHFL</name>
<dbReference type="EMBL" id="LJOW01000427">
    <property type="protein sequence ID" value="OBQ34832.1"/>
    <property type="molecule type" value="Genomic_DNA"/>
</dbReference>
<feature type="non-terminal residue" evidence="2">
    <location>
        <position position="1"/>
    </location>
</feature>
<comment type="caution">
    <text evidence="2">The sequence shown here is derived from an EMBL/GenBank/DDBJ whole genome shotgun (WGS) entry which is preliminary data.</text>
</comment>
<dbReference type="SUPFAM" id="SSF53300">
    <property type="entry name" value="vWA-like"/>
    <property type="match status" value="1"/>
</dbReference>
<dbReference type="Proteomes" id="UP000092093">
    <property type="component" value="Unassembled WGS sequence"/>
</dbReference>
<protein>
    <recommendedName>
        <fullName evidence="1">VWA-Hint protein Vwaint domain-containing protein</fullName>
    </recommendedName>
</protein>
<dbReference type="Gene3D" id="3.40.50.410">
    <property type="entry name" value="von Willebrand factor, type A domain"/>
    <property type="match status" value="1"/>
</dbReference>
<dbReference type="InterPro" id="IPR032838">
    <property type="entry name" value="Vwaint_dom"/>
</dbReference>
<evidence type="ECO:0000313" key="2">
    <source>
        <dbReference type="EMBL" id="OBQ34832.1"/>
    </source>
</evidence>
<accession>A0A1B7WCP1</accession>
<evidence type="ECO:0000259" key="1">
    <source>
        <dbReference type="Pfam" id="PF14624"/>
    </source>
</evidence>
<dbReference type="Pfam" id="PF14624">
    <property type="entry name" value="Vwaint"/>
    <property type="match status" value="1"/>
</dbReference>
<gene>
    <name evidence="2" type="ORF">AN484_26490</name>
</gene>
<sequence>LALDQATLILNRNPNTNVQILLLTDGEPIVNEIPPMGIVSTLKRKLAQLGSKVTISGFGFGYNLDRFLMENICVEGGGSFGFIPDCSMVGTVFINWCAKALLTVAHNVRVQVDEDVFFIGDCLKGQSKSLYFPQWSDEKHIKQVQYDNGLVYTPVPVEQFGSTLQAKYISKLYDTVKALTRIAIIPHVVRLNQSHHQQDTVDDPIWKLTNLYSELTGLQSQDPLIQDMVLDIMSSNESEGQIEKAISKQEWWTTWGANHCIAYARALRLQQCINFKDKALQHFASDDFKELQEIYFHVHVHVQFQIFYTLKKLLL</sequence>
<proteinExistence type="predicted"/>
<evidence type="ECO:0000313" key="3">
    <source>
        <dbReference type="Proteomes" id="UP000092093"/>
    </source>
</evidence>
<organism evidence="2 3">
    <name type="scientific">Aphanizomenon flos-aquae WA102</name>
    <dbReference type="NCBI Taxonomy" id="1710896"/>
    <lineage>
        <taxon>Bacteria</taxon>
        <taxon>Bacillati</taxon>
        <taxon>Cyanobacteriota</taxon>
        <taxon>Cyanophyceae</taxon>
        <taxon>Nostocales</taxon>
        <taxon>Aphanizomenonaceae</taxon>
        <taxon>Aphanizomenon</taxon>
    </lineage>
</organism>
<feature type="domain" description="VWA-Hint protein Vwaint" evidence="1">
    <location>
        <begin position="223"/>
        <end position="292"/>
    </location>
</feature>